<dbReference type="EMBL" id="DVFO01000031">
    <property type="protein sequence ID" value="HIQ60628.1"/>
    <property type="molecule type" value="Genomic_DNA"/>
</dbReference>
<feature type="transmembrane region" description="Helical" evidence="1">
    <location>
        <begin position="89"/>
        <end position="107"/>
    </location>
</feature>
<reference evidence="2" key="1">
    <citation type="submission" date="2020-10" db="EMBL/GenBank/DDBJ databases">
        <authorList>
            <person name="Gilroy R."/>
        </authorList>
    </citation>
    <scope>NUCLEOTIDE SEQUENCE</scope>
    <source>
        <strain evidence="2">ChiGjej2B2-12916</strain>
    </source>
</reference>
<name>A0A9D0YTS1_9FIRM</name>
<keyword evidence="1" id="KW-0472">Membrane</keyword>
<keyword evidence="1" id="KW-1133">Transmembrane helix</keyword>
<sequence length="124" mass="13198">MSGTKKVVLALTLVVLLACGVWAGWRMAGSPPTYDGTNTDLVGLYEDPSSYDNSNADGAAAIMVNENLEKTAADNVVFSVVFNFRGYDTMGESFILIAAIAGSLVILRKAAHSVKKEDQGHEDL</sequence>
<keyword evidence="1" id="KW-0812">Transmembrane</keyword>
<gene>
    <name evidence="2" type="ORF">IAD31_03410</name>
</gene>
<evidence type="ECO:0000313" key="3">
    <source>
        <dbReference type="Proteomes" id="UP000886879"/>
    </source>
</evidence>
<accession>A0A9D0YTS1</accession>
<reference evidence="2" key="2">
    <citation type="journal article" date="2021" name="PeerJ">
        <title>Extensive microbial diversity within the chicken gut microbiome revealed by metagenomics and culture.</title>
        <authorList>
            <person name="Gilroy R."/>
            <person name="Ravi A."/>
            <person name="Getino M."/>
            <person name="Pursley I."/>
            <person name="Horton D.L."/>
            <person name="Alikhan N.F."/>
            <person name="Baker D."/>
            <person name="Gharbi K."/>
            <person name="Hall N."/>
            <person name="Watson M."/>
            <person name="Adriaenssens E.M."/>
            <person name="Foster-Nyarko E."/>
            <person name="Jarju S."/>
            <person name="Secka A."/>
            <person name="Antonio M."/>
            <person name="Oren A."/>
            <person name="Chaudhuri R.R."/>
            <person name="La Ragione R."/>
            <person name="Hildebrand F."/>
            <person name="Pallen M.J."/>
        </authorList>
    </citation>
    <scope>NUCLEOTIDE SEQUENCE</scope>
    <source>
        <strain evidence="2">ChiGjej2B2-12916</strain>
    </source>
</reference>
<comment type="caution">
    <text evidence="2">The sequence shown here is derived from an EMBL/GenBank/DDBJ whole genome shotgun (WGS) entry which is preliminary data.</text>
</comment>
<evidence type="ECO:0000256" key="1">
    <source>
        <dbReference type="SAM" id="Phobius"/>
    </source>
</evidence>
<organism evidence="2 3">
    <name type="scientific">Candidatus Enterenecus faecium</name>
    <dbReference type="NCBI Taxonomy" id="2840780"/>
    <lineage>
        <taxon>Bacteria</taxon>
        <taxon>Bacillati</taxon>
        <taxon>Bacillota</taxon>
        <taxon>Clostridia</taxon>
        <taxon>Eubacteriales</taxon>
        <taxon>Candidatus Enterenecus</taxon>
    </lineage>
</organism>
<evidence type="ECO:0000313" key="2">
    <source>
        <dbReference type="EMBL" id="HIQ60628.1"/>
    </source>
</evidence>
<proteinExistence type="predicted"/>
<dbReference type="PROSITE" id="PS51257">
    <property type="entry name" value="PROKAR_LIPOPROTEIN"/>
    <property type="match status" value="1"/>
</dbReference>
<protein>
    <submittedName>
        <fullName evidence="2">Uncharacterized protein</fullName>
    </submittedName>
</protein>
<dbReference type="Proteomes" id="UP000886879">
    <property type="component" value="Unassembled WGS sequence"/>
</dbReference>
<dbReference type="AlphaFoldDB" id="A0A9D0YTS1"/>